<accession>A0A7S1L5F6</accession>
<evidence type="ECO:0000313" key="2">
    <source>
        <dbReference type="EMBL" id="CAD9095009.1"/>
    </source>
</evidence>
<organism evidence="2">
    <name type="scientific">Neobodo designis</name>
    <name type="common">Flagellated protozoan</name>
    <name type="synonym">Bodo designis</name>
    <dbReference type="NCBI Taxonomy" id="312471"/>
    <lineage>
        <taxon>Eukaryota</taxon>
        <taxon>Discoba</taxon>
        <taxon>Euglenozoa</taxon>
        <taxon>Kinetoplastea</taxon>
        <taxon>Metakinetoplastina</taxon>
        <taxon>Neobodonida</taxon>
        <taxon>Neobodo</taxon>
    </lineage>
</organism>
<keyword evidence="1" id="KW-0472">Membrane</keyword>
<keyword evidence="1" id="KW-1133">Transmembrane helix</keyword>
<proteinExistence type="predicted"/>
<name>A0A7S1L5F6_NEODS</name>
<dbReference type="AlphaFoldDB" id="A0A7S1L5F6"/>
<protein>
    <submittedName>
        <fullName evidence="2">Uncharacterized protein</fullName>
    </submittedName>
</protein>
<dbReference type="EMBL" id="HBGF01005818">
    <property type="protein sequence ID" value="CAD9095009.1"/>
    <property type="molecule type" value="Transcribed_RNA"/>
</dbReference>
<evidence type="ECO:0000256" key="1">
    <source>
        <dbReference type="SAM" id="Phobius"/>
    </source>
</evidence>
<sequence>MRKKATHAGWITQKFDGFAHTCIARHCESEPQPPVADATVDAWQDTCAKKCTLRLAQRYGRHRPQLEIEYDAAVDRLLTHVEKAALVTKTHSAVRLLVMLRGLSSAIYDATVEENVMWSGTPLPQSVARKRCATVQLRLRGEAFFGIGDWVPDTAVFVMVDQELKANLTRACTEWLAVNLARVMEHFESTTEAALADYKRTLQGISFARAFFDVADTSAADVKKALRASLSEFSDDEIEKVLADFGERADSARIEAYSLRMKQRWETGSRLRKCATQSVGTVFNTASIFSLVHVDTATAMASLRSLTTACVHTSPEGAPLGIPADELDAAMDNEERDVAAWVERGRACRITIIFSVLLCVAFWRVVVWLKRAQQ</sequence>
<feature type="transmembrane region" description="Helical" evidence="1">
    <location>
        <begin position="350"/>
        <end position="369"/>
    </location>
</feature>
<gene>
    <name evidence="2" type="ORF">NDES1114_LOCUS3966</name>
</gene>
<keyword evidence="1" id="KW-0812">Transmembrane</keyword>
<reference evidence="2" key="1">
    <citation type="submission" date="2021-01" db="EMBL/GenBank/DDBJ databases">
        <authorList>
            <person name="Corre E."/>
            <person name="Pelletier E."/>
            <person name="Niang G."/>
            <person name="Scheremetjew M."/>
            <person name="Finn R."/>
            <person name="Kale V."/>
            <person name="Holt S."/>
            <person name="Cochrane G."/>
            <person name="Meng A."/>
            <person name="Brown T."/>
            <person name="Cohen L."/>
        </authorList>
    </citation>
    <scope>NUCLEOTIDE SEQUENCE</scope>
    <source>
        <strain evidence="2">CCAP 1951/1</strain>
    </source>
</reference>